<evidence type="ECO:0000313" key="2">
    <source>
        <dbReference type="EMBL" id="KAF0732946.1"/>
    </source>
</evidence>
<evidence type="ECO:0000259" key="1">
    <source>
        <dbReference type="Pfam" id="PF23741"/>
    </source>
</evidence>
<feature type="domain" description="DUF7164" evidence="1">
    <location>
        <begin position="48"/>
        <end position="230"/>
    </location>
</feature>
<name>A0A6G0WZL4_9STRA</name>
<dbReference type="EMBL" id="VJMJ01000127">
    <property type="protein sequence ID" value="KAF0732946.1"/>
    <property type="molecule type" value="Genomic_DNA"/>
</dbReference>
<accession>A0A6G0WZL4</accession>
<organism evidence="2 3">
    <name type="scientific">Aphanomyces euteiches</name>
    <dbReference type="NCBI Taxonomy" id="100861"/>
    <lineage>
        <taxon>Eukaryota</taxon>
        <taxon>Sar</taxon>
        <taxon>Stramenopiles</taxon>
        <taxon>Oomycota</taxon>
        <taxon>Saprolegniomycetes</taxon>
        <taxon>Saprolegniales</taxon>
        <taxon>Verrucalvaceae</taxon>
        <taxon>Aphanomyces</taxon>
    </lineage>
</organism>
<feature type="domain" description="DUF7164" evidence="1">
    <location>
        <begin position="1303"/>
        <end position="1607"/>
    </location>
</feature>
<feature type="domain" description="DUF7164" evidence="1">
    <location>
        <begin position="1623"/>
        <end position="1932"/>
    </location>
</feature>
<feature type="domain" description="DUF7164" evidence="1">
    <location>
        <begin position="982"/>
        <end position="1291"/>
    </location>
</feature>
<reference evidence="2 3" key="1">
    <citation type="submission" date="2019-07" db="EMBL/GenBank/DDBJ databases">
        <title>Genomics analysis of Aphanomyces spp. identifies a new class of oomycete effector associated with host adaptation.</title>
        <authorList>
            <person name="Gaulin E."/>
        </authorList>
    </citation>
    <scope>NUCLEOTIDE SEQUENCE [LARGE SCALE GENOMIC DNA]</scope>
    <source>
        <strain evidence="2 3">ATCC 201684</strain>
    </source>
</reference>
<sequence>MVARVSRRWTVAFAFAMIAIVLVLQFAFSSIALTKIDDNDDARRTPLRAIVVNVPPGEQAVTEFAWLYSSWKETLRHQPHSWRTDLIVLSDDTTLPRQFRCLTGESRQNHTHQSECILVPLNSHETATQENVLLVHTMETIATSDIFDQYDWLLTTPTNAILAPAFDKWTPAQLTVGGARDKLSLNALARLSKSDSGSPLSIPSLDGFGDAWYGPTTIIKACAKRTLELISEWDHGKTPIKPDDFKHLPKLASLLALQDCADDLIAYKPSMLDASTDLDDDASSHAHLRPPSDFRTALGKQQVKNTTNTSQFALDIGNGALKYLSSTSSSPKNSFVRAAVIYLPPSSTPDSKFFKQFRWFLLSWKIMMRHEPTDWRTDVVVFTDGDIPLLDELNCTKTIRRSPADPNRCIIVDKYKKVKSKDFDYGFADSINVAAIDSAATEPYDWVLRTDIDTFFTPAFATWKPTKLVVGSVGGYCFGGQTTCDRLKQIAKKLNLAEPNYTDNVGSTWYGPAKLIKKCAQTSMRVIKHLHEKEFNETEKSVEYYLYTAKGWPSWHYGVLTMYSGHLAIHDCTSDVGGFEKNDDMIDYSAAASDQVSRHAHLHTWQSPQDNFDKGKFFAGEYKHLDPNSLDREKVYGYALQIALVANAKKDTSLQHQGQSFVRAVLVYLDTDASTTQSRFRWLHQSWQIMTQHQPAKWRTDLVVFVKNRASYLDDLNCGTSVRGTREEPDRCIVVSNYQPLQTKSFNVANADTLNILAVDNAATDNYDYLMRTDVESFLTPLFSTWKPAKMTFGDSGGYCWDNQPTFDRLKAVSQKLGLTEPSMVNIGQTWYGPAKLMKACGKLSVKAMKHLHENEFTEKEMSHAYVRDAKGWPAWHYGVLYRYASHVAMYECTKDDGYELDKDMIDFTTASKDQVTWHAHLRAEVDTKKDFSMTKYHAKGYDNVELSALNQSQIDGYSTFLAVAANSKLLTFDNGISDVFVRAAVVFLPYSDSNDRFMKQFRWFHLSWKTMLEHQPKLWRTDIVVFTDGDIPLLKELDCVKTIRKSNDDPNRCIIVDTYTKVKSKDFDYGFADSINVVAIDSAATKPYDWILRTDIDTFLTPVFASWKPFKLTVGSVSGYCFDGETTCDRLKTIAKKLNLAEPNYTKDVGSTWYGPGKVIQKCAQTSMRVIKHLHEKEFSDEEKSVEYYLYTAKGWPSWHYGVLTMYSGHLAIHDCTSDVGGFDKRNDLIDYSASSTDMASRHAHLHAWQSPQEHFDKNKFFEGKYDDMDYKSMKPDRVYEYALQMALQSNAKADIDVVSNSTFIRAVVVYFPDSGEISTSQMRWLHKSWQTMIQHQPSKWRTDLVIFTTHRVSFLDDLNCQEGKRIDANESNKCIFVSDYKAIRSKEYDLDFGDSINVVAEDHPATDPYDYLMMTEIEAFLTPAFATWKPSKLTFGVTGSYTDDKSTLERLKDISAKLKLAAPSTGNAGQAWYGPAKQIKSCAKLTVRVLQHLIKDEFTALEKSNEYHHAARGWPKWHYGVAHRYASHIAMYECTKTDGFNVDRNMIDFTAASKDSIDLHAHIRPTWSGNDDFAESKFFKKDYDSVDLASLNQSQVAGYATYMAVQGNGVIEYTNGIDDTFVRVAIVYLPASASNDRFMKQFRWFHLSWKIMLEHQPTKWRTDIVVFTDGDIPLLKELDCVKTIRKSNDDPNRCIIVDTYTKVKSKDFDYGFADSINVVAIDSAATKPYDWTLRTDIDTFLTPLFGTWKPRRVTVGSVGGYCYDGETTFDRLKTIAKKLNLAEPNYTKDVGSTWYGPTKLIQTCAQTSMRVIKHLHEKEFNETEKSVEYYLFKAKGWPSWHYGVLTMYSGHLAIHDCTSDVGGFDKRDDMIDYPAHSTDKVSRHAHLHAWQSPKDNFDKGKFFEGKYDGMDYESIEPNRVFEYAMQVALRSNDKNGPKEPLPESFIRAAVVYLPGTRERQIDDQFRWFHHSWAEMIKHQPQKWRMDLVVFTTSNLPLLADLNCTTTIRSSPNEPSRCIMVPNYTSVLSNDFFNRFADTFNVVALNHSATAPYEWIIQTETDSFFTPAFAKWKPSKLTIGEASSYCWDGQPTCDRLVRIAKKLNYATPKKMNVGITWYGPAELMRSCAKTTLDAMHHLHDFEFNATERSYDFYASKIKGWPHWHFGILHSYAAHLGFQHCTRLSGYEIRGDMLDFTSSSNKPVSKHAHLRPTTNPGGNFSSRHFHDEDYVDTDTTKLDQTTVSGYATYHALVANRFAEAELMNGVNESFTRAAVVYLPTGGTKFMREFHWFHQSWKEMIKHQPAKWRTDIVVFTDDDGDSLKDLGCRATIRTHETQSDMCVIVPRYVKVHSATFDYRFADSINVVGISSPATAAYDWILRTDIDTFLTPVFGSWKPRRFTVGSVGGYCFDSYDTCYRLRGIANKLNLTPADVLDIGSTWYGPRKLIQACGNLSMAVVNHFHLNEFNETERNKYNWPAWHYGVLTMYSGHLAIPHCTASTGFDKRDDMIDFPAHSTDKVSRHAHLHAWQEGVHDFSKLKFQQEKYKNVEVKSLDVSKVNGYAMYSALVGNHEGKR</sequence>
<feature type="domain" description="DUF7164" evidence="1">
    <location>
        <begin position="661"/>
        <end position="955"/>
    </location>
</feature>
<evidence type="ECO:0000313" key="3">
    <source>
        <dbReference type="Proteomes" id="UP000481153"/>
    </source>
</evidence>
<keyword evidence="3" id="KW-1185">Reference proteome</keyword>
<proteinExistence type="predicted"/>
<feature type="domain" description="DUF7164" evidence="1">
    <location>
        <begin position="1948"/>
        <end position="2257"/>
    </location>
</feature>
<protein>
    <recommendedName>
        <fullName evidence="1">DUF7164 domain-containing protein</fullName>
    </recommendedName>
</protein>
<dbReference type="VEuPathDB" id="FungiDB:AeMF1_010725"/>
<dbReference type="Pfam" id="PF23741">
    <property type="entry name" value="DUF7164"/>
    <property type="match status" value="8"/>
</dbReference>
<dbReference type="Proteomes" id="UP000481153">
    <property type="component" value="Unassembled WGS sequence"/>
</dbReference>
<feature type="domain" description="DUF7164" evidence="1">
    <location>
        <begin position="2269"/>
        <end position="2562"/>
    </location>
</feature>
<gene>
    <name evidence="2" type="ORF">Ae201684_010054</name>
</gene>
<feature type="domain" description="DUF7164" evidence="1">
    <location>
        <begin position="334"/>
        <end position="634"/>
    </location>
</feature>
<dbReference type="InterPro" id="IPR055588">
    <property type="entry name" value="DUF7164"/>
</dbReference>
<comment type="caution">
    <text evidence="2">The sequence shown here is derived from an EMBL/GenBank/DDBJ whole genome shotgun (WGS) entry which is preliminary data.</text>
</comment>